<dbReference type="InterPro" id="IPR016036">
    <property type="entry name" value="Malonyl_transacylase_ACP-bd"/>
</dbReference>
<comment type="catalytic activity">
    <reaction evidence="5 6">
        <text>holo-[ACP] + malonyl-CoA = malonyl-[ACP] + CoA</text>
        <dbReference type="Rhea" id="RHEA:41792"/>
        <dbReference type="Rhea" id="RHEA-COMP:9623"/>
        <dbReference type="Rhea" id="RHEA-COMP:9685"/>
        <dbReference type="ChEBI" id="CHEBI:57287"/>
        <dbReference type="ChEBI" id="CHEBI:57384"/>
        <dbReference type="ChEBI" id="CHEBI:64479"/>
        <dbReference type="ChEBI" id="CHEBI:78449"/>
        <dbReference type="EC" id="2.3.1.39"/>
    </reaction>
</comment>
<accession>A0A4Y8PF24</accession>
<dbReference type="PIRSF" id="PIRSF000446">
    <property type="entry name" value="Mct"/>
    <property type="match status" value="1"/>
</dbReference>
<dbReference type="InterPro" id="IPR014043">
    <property type="entry name" value="Acyl_transferase_dom"/>
</dbReference>
<name>A0A4Y8PF24_9BACT</name>
<keyword evidence="3 6" id="KW-0808">Transferase</keyword>
<dbReference type="InterPro" id="IPR001227">
    <property type="entry name" value="Ac_transferase_dom_sf"/>
</dbReference>
<dbReference type="SMART" id="SM00827">
    <property type="entry name" value="PKS_AT"/>
    <property type="match status" value="1"/>
</dbReference>
<dbReference type="InterPro" id="IPR050858">
    <property type="entry name" value="Mal-CoA-ACP_Trans/PKS_FabD"/>
</dbReference>
<proteinExistence type="inferred from homology"/>
<dbReference type="AlphaFoldDB" id="A0A4Y8PF24"/>
<evidence type="ECO:0000256" key="4">
    <source>
        <dbReference type="ARBA" id="ARBA00023315"/>
    </source>
</evidence>
<dbReference type="GO" id="GO:0006633">
    <property type="term" value="P:fatty acid biosynthetic process"/>
    <property type="evidence" value="ECO:0007669"/>
    <property type="project" value="TreeGrafter"/>
</dbReference>
<dbReference type="Gene3D" id="3.30.70.250">
    <property type="entry name" value="Malonyl-CoA ACP transacylase, ACP-binding"/>
    <property type="match status" value="1"/>
</dbReference>
<evidence type="ECO:0000256" key="6">
    <source>
        <dbReference type="PIRNR" id="PIRNR000446"/>
    </source>
</evidence>
<protein>
    <recommendedName>
        <fullName evidence="2 6">Malonyl CoA-acyl carrier protein transacylase</fullName>
        <ecNumber evidence="1 6">2.3.1.39</ecNumber>
    </recommendedName>
</protein>
<dbReference type="SUPFAM" id="SSF52151">
    <property type="entry name" value="FabD/lysophospholipase-like"/>
    <property type="match status" value="1"/>
</dbReference>
<sequence length="308" mass="34425">MRIGLLFCGQGAQKVGMGKDFFECYPLVKDLYLEAEKELNFPLTQLSFYGPEKELTQTLYCQPALFVYGYAVYKILCKEIEGIDILVLAGLSLGELTAYAAGGSFDFLTGLKLVKRRAQLIQESSEKNPGKMVALIGSSRKQTESIAFKSGCELANYNSPDQQVLSGSHDSISKAIQIAREENIKKIIPLDVSGAFHSSFMTGASKAFYDFLKEIELKMPSVPVISNLNASTAHNVDEIRYTLSKQICSAVLWEESLHFMLDWGIELFIEISPRKIFGNFLKKINPHSRCLSISNVEALSELKYELKR</sequence>
<dbReference type="EC" id="2.3.1.39" evidence="1 6"/>
<evidence type="ECO:0000259" key="8">
    <source>
        <dbReference type="SMART" id="SM00827"/>
    </source>
</evidence>
<evidence type="ECO:0000256" key="2">
    <source>
        <dbReference type="ARBA" id="ARBA00018953"/>
    </source>
</evidence>
<evidence type="ECO:0000313" key="9">
    <source>
        <dbReference type="EMBL" id="TFE70653.1"/>
    </source>
</evidence>
<dbReference type="InterPro" id="IPR024925">
    <property type="entry name" value="Malonyl_CoA-ACP_transAc"/>
</dbReference>
<comment type="similarity">
    <text evidence="6">Belongs to the fabD family.</text>
</comment>
<evidence type="ECO:0000256" key="7">
    <source>
        <dbReference type="PIRSR" id="PIRSR000446-1"/>
    </source>
</evidence>
<dbReference type="GO" id="GO:0004314">
    <property type="term" value="F:[acyl-carrier-protein] S-malonyltransferase activity"/>
    <property type="evidence" value="ECO:0007669"/>
    <property type="project" value="UniProtKB-EC"/>
</dbReference>
<feature type="active site" evidence="7">
    <location>
        <position position="197"/>
    </location>
</feature>
<organism evidence="9 10">
    <name type="scientific">Methylacidiphilum caldifontis</name>
    <dbReference type="NCBI Taxonomy" id="2795386"/>
    <lineage>
        <taxon>Bacteria</taxon>
        <taxon>Pseudomonadati</taxon>
        <taxon>Verrucomicrobiota</taxon>
        <taxon>Methylacidiphilae</taxon>
        <taxon>Methylacidiphilales</taxon>
        <taxon>Methylacidiphilaceae</taxon>
        <taxon>Methylacidiphilum (ex Ratnadevi et al. 2023)</taxon>
    </lineage>
</organism>
<comment type="caution">
    <text evidence="9">The sequence shown here is derived from an EMBL/GenBank/DDBJ whole genome shotgun (WGS) entry which is preliminary data.</text>
</comment>
<evidence type="ECO:0000313" key="10">
    <source>
        <dbReference type="Proteomes" id="UP000297713"/>
    </source>
</evidence>
<evidence type="ECO:0000256" key="1">
    <source>
        <dbReference type="ARBA" id="ARBA00013258"/>
    </source>
</evidence>
<dbReference type="Gene3D" id="3.40.366.10">
    <property type="entry name" value="Malonyl-Coenzyme A Acyl Carrier Protein, domain 2"/>
    <property type="match status" value="1"/>
</dbReference>
<dbReference type="EMBL" id="LXQC01000113">
    <property type="protein sequence ID" value="TFE70653.1"/>
    <property type="molecule type" value="Genomic_DNA"/>
</dbReference>
<dbReference type="OrthoDB" id="9805460at2"/>
<reference evidence="9 10" key="1">
    <citation type="submission" date="2016-05" db="EMBL/GenBank/DDBJ databases">
        <title>Diversity and Homogeneity among Thermoacidophilic Verrucomicrobia Methanotrophs Linked with Geographical Origin.</title>
        <authorList>
            <person name="Erikstad H.-A."/>
            <person name="Smestad N.B."/>
            <person name="Ceballos R.M."/>
            <person name="Birkeland N.-K."/>
        </authorList>
    </citation>
    <scope>NUCLEOTIDE SEQUENCE [LARGE SCALE GENOMIC DNA]</scope>
    <source>
        <strain evidence="9 10">Phi</strain>
    </source>
</reference>
<dbReference type="InterPro" id="IPR016035">
    <property type="entry name" value="Acyl_Trfase/lysoPLipase"/>
</dbReference>
<keyword evidence="4 6" id="KW-0012">Acyltransferase</keyword>
<evidence type="ECO:0000256" key="3">
    <source>
        <dbReference type="ARBA" id="ARBA00022679"/>
    </source>
</evidence>
<gene>
    <name evidence="9" type="ORF">A7Q10_06175</name>
</gene>
<feature type="domain" description="Malonyl-CoA:ACP transacylase (MAT)" evidence="8">
    <location>
        <begin position="6"/>
        <end position="304"/>
    </location>
</feature>
<evidence type="ECO:0000256" key="5">
    <source>
        <dbReference type="ARBA" id="ARBA00048462"/>
    </source>
</evidence>
<dbReference type="PANTHER" id="PTHR42681">
    <property type="entry name" value="MALONYL-COA-ACYL CARRIER PROTEIN TRANSACYLASE, MITOCHONDRIAL"/>
    <property type="match status" value="1"/>
</dbReference>
<keyword evidence="10" id="KW-1185">Reference proteome</keyword>
<feature type="active site" evidence="7">
    <location>
        <position position="92"/>
    </location>
</feature>
<dbReference type="Pfam" id="PF00698">
    <property type="entry name" value="Acyl_transf_1"/>
    <property type="match status" value="1"/>
</dbReference>
<dbReference type="PANTHER" id="PTHR42681:SF1">
    <property type="entry name" value="MALONYL-COA-ACYL CARRIER PROTEIN TRANSACYLASE, MITOCHONDRIAL"/>
    <property type="match status" value="1"/>
</dbReference>
<dbReference type="SUPFAM" id="SSF55048">
    <property type="entry name" value="Probable ACP-binding domain of malonyl-CoA ACP transacylase"/>
    <property type="match status" value="1"/>
</dbReference>
<dbReference type="Proteomes" id="UP000297713">
    <property type="component" value="Unassembled WGS sequence"/>
</dbReference>